<reference evidence="2" key="1">
    <citation type="journal article" name="BMC Genomics">
        <title>Long-read sequencing and de novo genome assembly of marine medaka (Oryzias melastigma).</title>
        <authorList>
            <person name="Liang P."/>
            <person name="Saqib H.S.A."/>
            <person name="Ni X."/>
            <person name="Shen Y."/>
        </authorList>
    </citation>
    <scope>NUCLEOTIDE SEQUENCE</scope>
    <source>
        <strain evidence="2">Bigg-433</strain>
    </source>
</reference>
<proteinExistence type="predicted"/>
<dbReference type="AlphaFoldDB" id="A0A834C714"/>
<feature type="compositionally biased region" description="Polar residues" evidence="1">
    <location>
        <begin position="96"/>
        <end position="119"/>
    </location>
</feature>
<feature type="compositionally biased region" description="Low complexity" evidence="1">
    <location>
        <begin position="72"/>
        <end position="94"/>
    </location>
</feature>
<feature type="compositionally biased region" description="Basic and acidic residues" evidence="1">
    <location>
        <begin position="131"/>
        <end position="144"/>
    </location>
</feature>
<dbReference type="EMBL" id="WKFB01000410">
    <property type="protein sequence ID" value="KAF6723955.1"/>
    <property type="molecule type" value="Genomic_DNA"/>
</dbReference>
<accession>A0A834C714</accession>
<comment type="caution">
    <text evidence="2">The sequence shown here is derived from an EMBL/GenBank/DDBJ whole genome shotgun (WGS) entry which is preliminary data.</text>
</comment>
<evidence type="ECO:0000313" key="2">
    <source>
        <dbReference type="EMBL" id="KAF6723955.1"/>
    </source>
</evidence>
<feature type="region of interest" description="Disordered" evidence="1">
    <location>
        <begin position="69"/>
        <end position="144"/>
    </location>
</feature>
<name>A0A834C714_ORYME</name>
<sequence length="144" mass="15206">MPEGYAESLGTSTTGIIEPYVPGFKADLPSLTVSSSQAKALLASLSASGLSAEALLLSSALRRRRLLREQRASSLSSSQSSSASTPTTSSSPSSPNFPNYFTFSGRQSLDTSSFLSNSNDGGGKTGNLYLNHEHDHEENVRESN</sequence>
<dbReference type="Proteomes" id="UP000646548">
    <property type="component" value="Unassembled WGS sequence"/>
</dbReference>
<protein>
    <submittedName>
        <fullName evidence="2">Uncharacterized protein</fullName>
    </submittedName>
</protein>
<evidence type="ECO:0000256" key="1">
    <source>
        <dbReference type="SAM" id="MobiDB-lite"/>
    </source>
</evidence>
<evidence type="ECO:0000313" key="3">
    <source>
        <dbReference type="Proteomes" id="UP000646548"/>
    </source>
</evidence>
<organism evidence="2 3">
    <name type="scientific">Oryzias melastigma</name>
    <name type="common">Marine medaka</name>
    <dbReference type="NCBI Taxonomy" id="30732"/>
    <lineage>
        <taxon>Eukaryota</taxon>
        <taxon>Metazoa</taxon>
        <taxon>Chordata</taxon>
        <taxon>Craniata</taxon>
        <taxon>Vertebrata</taxon>
        <taxon>Euteleostomi</taxon>
        <taxon>Actinopterygii</taxon>
        <taxon>Neopterygii</taxon>
        <taxon>Teleostei</taxon>
        <taxon>Neoteleostei</taxon>
        <taxon>Acanthomorphata</taxon>
        <taxon>Ovalentaria</taxon>
        <taxon>Atherinomorphae</taxon>
        <taxon>Beloniformes</taxon>
        <taxon>Adrianichthyidae</taxon>
        <taxon>Oryziinae</taxon>
        <taxon>Oryzias</taxon>
    </lineage>
</organism>
<gene>
    <name evidence="2" type="ORF">FQA47_023860</name>
</gene>